<dbReference type="Gene3D" id="1.20.120.160">
    <property type="entry name" value="HPT domain"/>
    <property type="match status" value="1"/>
</dbReference>
<evidence type="ECO:0000313" key="3">
    <source>
        <dbReference type="EMBL" id="TRY17670.1"/>
    </source>
</evidence>
<keyword evidence="4" id="KW-1185">Reference proteome</keyword>
<proteinExistence type="predicted"/>
<comment type="caution">
    <text evidence="1">Lacks conserved residue(s) required for the propagation of feature annotation.</text>
</comment>
<dbReference type="RefSeq" id="WP_143938410.1">
    <property type="nucleotide sequence ID" value="NZ_VKKG01000004.1"/>
</dbReference>
<reference evidence="3 4" key="1">
    <citation type="submission" date="2019-07" db="EMBL/GenBank/DDBJ databases">
        <authorList>
            <person name="Zhou L.-Y."/>
        </authorList>
    </citation>
    <scope>NUCLEOTIDE SEQUENCE [LARGE SCALE GENOMIC DNA]</scope>
    <source>
        <strain evidence="3 4">YIM 101269</strain>
    </source>
</reference>
<evidence type="ECO:0000259" key="2">
    <source>
        <dbReference type="PROSITE" id="PS50894"/>
    </source>
</evidence>
<organism evidence="3 4">
    <name type="scientific">Tessaracoccus rhinocerotis</name>
    <dbReference type="NCBI Taxonomy" id="1689449"/>
    <lineage>
        <taxon>Bacteria</taxon>
        <taxon>Bacillati</taxon>
        <taxon>Actinomycetota</taxon>
        <taxon>Actinomycetes</taxon>
        <taxon>Propionibacteriales</taxon>
        <taxon>Propionibacteriaceae</taxon>
        <taxon>Tessaracoccus</taxon>
    </lineage>
</organism>
<dbReference type="AlphaFoldDB" id="A0A553JYZ4"/>
<gene>
    <name evidence="3" type="ORF">FOJ82_10295</name>
</gene>
<dbReference type="Proteomes" id="UP000317638">
    <property type="component" value="Unassembled WGS sequence"/>
</dbReference>
<dbReference type="InterPro" id="IPR008207">
    <property type="entry name" value="Sig_transdc_His_kin_Hpt_dom"/>
</dbReference>
<dbReference type="PROSITE" id="PS50894">
    <property type="entry name" value="HPT"/>
    <property type="match status" value="1"/>
</dbReference>
<comment type="caution">
    <text evidence="3">The sequence shown here is derived from an EMBL/GenBank/DDBJ whole genome shotgun (WGS) entry which is preliminary data.</text>
</comment>
<evidence type="ECO:0000256" key="1">
    <source>
        <dbReference type="PROSITE-ProRule" id="PRU00110"/>
    </source>
</evidence>
<evidence type="ECO:0000313" key="4">
    <source>
        <dbReference type="Proteomes" id="UP000317638"/>
    </source>
</evidence>
<dbReference type="OrthoDB" id="4965347at2"/>
<name>A0A553JYZ4_9ACTN</name>
<dbReference type="InterPro" id="IPR036641">
    <property type="entry name" value="HPT_dom_sf"/>
</dbReference>
<dbReference type="SUPFAM" id="SSF47226">
    <property type="entry name" value="Histidine-containing phosphotransfer domain, HPT domain"/>
    <property type="match status" value="1"/>
</dbReference>
<feature type="domain" description="HPt" evidence="2">
    <location>
        <begin position="21"/>
        <end position="122"/>
    </location>
</feature>
<dbReference type="GO" id="GO:0000160">
    <property type="term" value="P:phosphorelay signal transduction system"/>
    <property type="evidence" value="ECO:0007669"/>
    <property type="project" value="InterPro"/>
</dbReference>
<dbReference type="EMBL" id="VKKG01000004">
    <property type="protein sequence ID" value="TRY17670.1"/>
    <property type="molecule type" value="Genomic_DNA"/>
</dbReference>
<protein>
    <recommendedName>
        <fullName evidence="2">HPt domain-containing protein</fullName>
    </recommendedName>
</protein>
<sequence>MSTVPVLDARVLGRLGDDLGDPVLLCTFVDRYADLLQSRIARVEHALAAHDLEDWHDAALSLRTSSAMAGAAALAELVSELQETVEENPLADVAWLCNDKLSSAILELKVLAEETNARLRAFVEGVTERTSRGQSPWSPA</sequence>
<accession>A0A553JYZ4</accession>